<evidence type="ECO:0000256" key="2">
    <source>
        <dbReference type="SAM" id="Phobius"/>
    </source>
</evidence>
<keyword evidence="2" id="KW-0812">Transmembrane</keyword>
<dbReference type="InterPro" id="IPR045307">
    <property type="entry name" value="ADCK1_dom"/>
</dbReference>
<evidence type="ECO:0000259" key="3">
    <source>
        <dbReference type="Pfam" id="PF03109"/>
    </source>
</evidence>
<evidence type="ECO:0000313" key="5">
    <source>
        <dbReference type="Proteomes" id="UP001461498"/>
    </source>
</evidence>
<dbReference type="CDD" id="cd13969">
    <property type="entry name" value="ADCK1-like"/>
    <property type="match status" value="1"/>
</dbReference>
<comment type="similarity">
    <text evidence="1">Belongs to the protein kinase superfamily. ADCK protein kinase family.</text>
</comment>
<comment type="caution">
    <text evidence="4">The sequence shown here is derived from an EMBL/GenBank/DDBJ whole genome shotgun (WGS) entry which is preliminary data.</text>
</comment>
<dbReference type="SUPFAM" id="SSF56112">
    <property type="entry name" value="Protein kinase-like (PK-like)"/>
    <property type="match status" value="1"/>
</dbReference>
<proteinExistence type="inferred from homology"/>
<keyword evidence="2" id="KW-0472">Membrane</keyword>
<dbReference type="EMBL" id="JAPXFL010000010">
    <property type="protein sequence ID" value="KAK9500318.1"/>
    <property type="molecule type" value="Genomic_DNA"/>
</dbReference>
<dbReference type="Proteomes" id="UP001461498">
    <property type="component" value="Unassembled WGS sequence"/>
</dbReference>
<dbReference type="Pfam" id="PF03109">
    <property type="entry name" value="ABC1"/>
    <property type="match status" value="1"/>
</dbReference>
<keyword evidence="2" id="KW-1133">Transmembrane helix</keyword>
<sequence length="555" mass="63848">MALVGSKWVQFNLKSIIRSFSSQKSFVKPVEPSRRWRYIGVGFGAASIAGGALYFSLTEKERRVIRVTLGGVNRFFRSSYIAGRIILKYSWATYGLQEDDPKYVEALEGAHKQSAELILNGCLRNGGLYIKLGQGLVIMDHILPKEYIDTLRVLQDKCLVRKPDEVHQLFLEDFGKPVNEVFDKFEENPVAAASLAQVFRGKTKTGEEVAIKAQYIDLRDRFVGDIATLTILLNFAGWLHPDFDFAWVLNELKGTLEKELNFLNEGHNGERCAKDLKDFPFVYVPKIYWDLTTPRILTTEWIDGIKISDKEKLLSEKFSLADIDYKLFKTFAEQIFHTGFVHADPHPGNILIRRGPDKKAQLVLLDHGLYETVPDNVRESLRQLWKSIVLNDHDSMKKYSVELGIDDYRTLVEMVTQVPQHQMNIALVQKLSKFDMEILVDHCKNHFDKLMAVLHLLPHNVLLVIRNINTIRSIAHGHGDPINRYKTMARCATQGTFVHSYDSSSKVMSLFRKYKERIHFEVQLWWGGMKIFLFSYFMRLAEFVSGTNIHGLPHY</sequence>
<protein>
    <recommendedName>
        <fullName evidence="3">ABC1 atypical kinase-like domain-containing protein</fullName>
    </recommendedName>
</protein>
<accession>A0AAW1CRF7</accession>
<organism evidence="4 5">
    <name type="scientific">Rhynocoris fuscipes</name>
    <dbReference type="NCBI Taxonomy" id="488301"/>
    <lineage>
        <taxon>Eukaryota</taxon>
        <taxon>Metazoa</taxon>
        <taxon>Ecdysozoa</taxon>
        <taxon>Arthropoda</taxon>
        <taxon>Hexapoda</taxon>
        <taxon>Insecta</taxon>
        <taxon>Pterygota</taxon>
        <taxon>Neoptera</taxon>
        <taxon>Paraneoptera</taxon>
        <taxon>Hemiptera</taxon>
        <taxon>Heteroptera</taxon>
        <taxon>Panheteroptera</taxon>
        <taxon>Cimicomorpha</taxon>
        <taxon>Reduviidae</taxon>
        <taxon>Harpactorinae</taxon>
        <taxon>Harpactorini</taxon>
        <taxon>Rhynocoris</taxon>
    </lineage>
</organism>
<dbReference type="AlphaFoldDB" id="A0AAW1CRF7"/>
<dbReference type="InterPro" id="IPR004147">
    <property type="entry name" value="ABC1_dom"/>
</dbReference>
<dbReference type="InterPro" id="IPR051130">
    <property type="entry name" value="Mito_struct-func_regulator"/>
</dbReference>
<feature type="domain" description="ABC1 atypical kinase-like" evidence="3">
    <location>
        <begin position="154"/>
        <end position="399"/>
    </location>
</feature>
<keyword evidence="5" id="KW-1185">Reference proteome</keyword>
<dbReference type="PANTHER" id="PTHR43173:SF28">
    <property type="entry name" value="AARF DOMAIN CONTAINING KINASE 5"/>
    <property type="match status" value="1"/>
</dbReference>
<evidence type="ECO:0000313" key="4">
    <source>
        <dbReference type="EMBL" id="KAK9500318.1"/>
    </source>
</evidence>
<dbReference type="InterPro" id="IPR011009">
    <property type="entry name" value="Kinase-like_dom_sf"/>
</dbReference>
<gene>
    <name evidence="4" type="ORF">O3M35_001602</name>
</gene>
<evidence type="ECO:0000256" key="1">
    <source>
        <dbReference type="ARBA" id="ARBA00009670"/>
    </source>
</evidence>
<dbReference type="PANTHER" id="PTHR43173">
    <property type="entry name" value="ABC1 FAMILY PROTEIN"/>
    <property type="match status" value="1"/>
</dbReference>
<feature type="transmembrane region" description="Helical" evidence="2">
    <location>
        <begin position="36"/>
        <end position="57"/>
    </location>
</feature>
<reference evidence="4 5" key="1">
    <citation type="submission" date="2022-12" db="EMBL/GenBank/DDBJ databases">
        <title>Chromosome-level genome assembly of true bugs.</title>
        <authorList>
            <person name="Ma L."/>
            <person name="Li H."/>
        </authorList>
    </citation>
    <scope>NUCLEOTIDE SEQUENCE [LARGE SCALE GENOMIC DNA]</scope>
    <source>
        <strain evidence="4">Lab_2022b</strain>
    </source>
</reference>
<name>A0AAW1CRF7_9HEMI</name>